<evidence type="ECO:0000313" key="2">
    <source>
        <dbReference type="Proteomes" id="UP000063964"/>
    </source>
</evidence>
<reference evidence="2" key="1">
    <citation type="submission" date="2016-02" db="EMBL/GenBank/DDBJ databases">
        <authorList>
            <person name="Holder M.E."/>
            <person name="Ajami N.J."/>
            <person name="Petrosino J.F."/>
        </authorList>
    </citation>
    <scope>NUCLEOTIDE SEQUENCE [LARGE SCALE GENOMIC DNA]</scope>
    <source>
        <strain evidence="2">DSM 12838</strain>
    </source>
</reference>
<gene>
    <name evidence="1" type="ORF">AXF15_12150</name>
</gene>
<dbReference type="OrthoDB" id="5471782at2"/>
<sequence length="71" mass="8090">MGVRFGELRDFVCRRCGLYGMVDVMEMEFEYDPATGVLFDVVDDPDGRRRGDQIVCDCGGECFEMRLPQEG</sequence>
<dbReference type="RefSeq" id="WP_066607977.1">
    <property type="nucleotide sequence ID" value="NZ_CP014230.1"/>
</dbReference>
<dbReference type="AlphaFoldDB" id="A0A0X8JS07"/>
<dbReference type="Proteomes" id="UP000063964">
    <property type="component" value="Chromosome"/>
</dbReference>
<name>A0A0X8JS07_9BACT</name>
<dbReference type="EMBL" id="CP014230">
    <property type="protein sequence ID" value="AMD93776.1"/>
    <property type="molecule type" value="Genomic_DNA"/>
</dbReference>
<accession>A0A0X8JS07</accession>
<evidence type="ECO:0000313" key="1">
    <source>
        <dbReference type="EMBL" id="AMD93776.1"/>
    </source>
</evidence>
<keyword evidence="2" id="KW-1185">Reference proteome</keyword>
<dbReference type="KEGG" id="doa:AXF15_12150"/>
<proteinExistence type="predicted"/>
<protein>
    <submittedName>
        <fullName evidence="1">Uncharacterized protein</fullName>
    </submittedName>
</protein>
<dbReference type="STRING" id="888061.AXF15_12150"/>
<organism evidence="1 2">
    <name type="scientific">Desulfomicrobium orale DSM 12838</name>
    <dbReference type="NCBI Taxonomy" id="888061"/>
    <lineage>
        <taxon>Bacteria</taxon>
        <taxon>Pseudomonadati</taxon>
        <taxon>Thermodesulfobacteriota</taxon>
        <taxon>Desulfovibrionia</taxon>
        <taxon>Desulfovibrionales</taxon>
        <taxon>Desulfomicrobiaceae</taxon>
        <taxon>Desulfomicrobium</taxon>
    </lineage>
</organism>